<dbReference type="Proteomes" id="UP001521222">
    <property type="component" value="Unassembled WGS sequence"/>
</dbReference>
<evidence type="ECO:0000313" key="2">
    <source>
        <dbReference type="EMBL" id="KAL1604381.1"/>
    </source>
</evidence>
<comment type="caution">
    <text evidence="2">The sequence shown here is derived from an EMBL/GenBank/DDBJ whole genome shotgun (WGS) entry which is preliminary data.</text>
</comment>
<sequence length="308" mass="34477">MAPHTGHGARRFAHRTAHEGKLHRISSANSTQPYPQGHRTLTRQDGDSARQAQRKRNRGEREDETRPPRSPSPAVSLRHRGRLTDRMTYNRSDAVRGPVDYGESHDPPPRPQQGCSLQSRITRETGYNRTGGAVQPVEQGGAVQDQVVNTNTDESRYDMGMDVEDDFQSLFGSEPPSRTSTPLPPYQLVNTKPVQYGSSHDLPFNLHLHPPRPVQPATSHEPIRIITSWAPHEPDIDGPLEIARPAIKSPVVGFPAGRPVNTYRGKDPIKRLVRNEKLQRILAGQGLPKPRRRADRMDLKCAGGRIYR</sequence>
<keyword evidence="3" id="KW-1185">Reference proteome</keyword>
<accession>A0ABR3RIW3</accession>
<evidence type="ECO:0000313" key="3">
    <source>
        <dbReference type="Proteomes" id="UP001521222"/>
    </source>
</evidence>
<protein>
    <submittedName>
        <fullName evidence="2">Uncharacterized protein</fullName>
    </submittedName>
</protein>
<organism evidence="2 3">
    <name type="scientific">Nothophoma quercina</name>
    <dbReference type="NCBI Taxonomy" id="749835"/>
    <lineage>
        <taxon>Eukaryota</taxon>
        <taxon>Fungi</taxon>
        <taxon>Dikarya</taxon>
        <taxon>Ascomycota</taxon>
        <taxon>Pezizomycotina</taxon>
        <taxon>Dothideomycetes</taxon>
        <taxon>Pleosporomycetidae</taxon>
        <taxon>Pleosporales</taxon>
        <taxon>Pleosporineae</taxon>
        <taxon>Didymellaceae</taxon>
        <taxon>Nothophoma</taxon>
    </lineage>
</organism>
<gene>
    <name evidence="2" type="ORF">SLS59_004179</name>
</gene>
<reference evidence="2 3" key="1">
    <citation type="submission" date="2024-02" db="EMBL/GenBank/DDBJ databases">
        <title>De novo assembly and annotation of 12 fungi associated with fruit tree decline syndrome in Ontario, Canada.</title>
        <authorList>
            <person name="Sulman M."/>
            <person name="Ellouze W."/>
            <person name="Ilyukhin E."/>
        </authorList>
    </citation>
    <scope>NUCLEOTIDE SEQUENCE [LARGE SCALE GENOMIC DNA]</scope>
    <source>
        <strain evidence="2 3">M97-236</strain>
    </source>
</reference>
<feature type="region of interest" description="Disordered" evidence="1">
    <location>
        <begin position="1"/>
        <end position="118"/>
    </location>
</feature>
<proteinExistence type="predicted"/>
<dbReference type="EMBL" id="JAKIXB020000011">
    <property type="protein sequence ID" value="KAL1604381.1"/>
    <property type="molecule type" value="Genomic_DNA"/>
</dbReference>
<name>A0ABR3RIW3_9PLEO</name>
<evidence type="ECO:0000256" key="1">
    <source>
        <dbReference type="SAM" id="MobiDB-lite"/>
    </source>
</evidence>